<dbReference type="AlphaFoldDB" id="A0A9D4E4X4"/>
<proteinExistence type="predicted"/>
<feature type="region of interest" description="Disordered" evidence="1">
    <location>
        <begin position="1"/>
        <end position="24"/>
    </location>
</feature>
<dbReference type="Proteomes" id="UP000828390">
    <property type="component" value="Unassembled WGS sequence"/>
</dbReference>
<evidence type="ECO:0000313" key="3">
    <source>
        <dbReference type="Proteomes" id="UP000828390"/>
    </source>
</evidence>
<evidence type="ECO:0000256" key="1">
    <source>
        <dbReference type="SAM" id="MobiDB-lite"/>
    </source>
</evidence>
<protein>
    <submittedName>
        <fullName evidence="2">Uncharacterized protein</fullName>
    </submittedName>
</protein>
<organism evidence="2 3">
    <name type="scientific">Dreissena polymorpha</name>
    <name type="common">Zebra mussel</name>
    <name type="synonym">Mytilus polymorpha</name>
    <dbReference type="NCBI Taxonomy" id="45954"/>
    <lineage>
        <taxon>Eukaryota</taxon>
        <taxon>Metazoa</taxon>
        <taxon>Spiralia</taxon>
        <taxon>Lophotrochozoa</taxon>
        <taxon>Mollusca</taxon>
        <taxon>Bivalvia</taxon>
        <taxon>Autobranchia</taxon>
        <taxon>Heteroconchia</taxon>
        <taxon>Euheterodonta</taxon>
        <taxon>Imparidentia</taxon>
        <taxon>Neoheterodontei</taxon>
        <taxon>Myida</taxon>
        <taxon>Dreissenoidea</taxon>
        <taxon>Dreissenidae</taxon>
        <taxon>Dreissena</taxon>
    </lineage>
</organism>
<evidence type="ECO:0000313" key="2">
    <source>
        <dbReference type="EMBL" id="KAH3772828.1"/>
    </source>
</evidence>
<gene>
    <name evidence="2" type="ORF">DPMN_174175</name>
</gene>
<name>A0A9D4E4X4_DREPO</name>
<dbReference type="EMBL" id="JAIWYP010000009">
    <property type="protein sequence ID" value="KAH3772828.1"/>
    <property type="molecule type" value="Genomic_DNA"/>
</dbReference>
<comment type="caution">
    <text evidence="2">The sequence shown here is derived from an EMBL/GenBank/DDBJ whole genome shotgun (WGS) entry which is preliminary data.</text>
</comment>
<sequence>MTSEHPGSHFFNRREPAPPPGGHDIIGTNLLTKFHEDRRINVPLEKNALPPGDHVFYPTGIIFEFVQDIIGMNVVTKFHEDRKINVASRVKNVPPCFSRKRNTNILTKFPEDWIINVASN</sequence>
<reference evidence="2" key="2">
    <citation type="submission" date="2020-11" db="EMBL/GenBank/DDBJ databases">
        <authorList>
            <person name="McCartney M.A."/>
            <person name="Auch B."/>
            <person name="Kono T."/>
            <person name="Mallez S."/>
            <person name="Becker A."/>
            <person name="Gohl D.M."/>
            <person name="Silverstein K.A.T."/>
            <person name="Koren S."/>
            <person name="Bechman K.B."/>
            <person name="Herman A."/>
            <person name="Abrahante J.E."/>
            <person name="Garbe J."/>
        </authorList>
    </citation>
    <scope>NUCLEOTIDE SEQUENCE</scope>
    <source>
        <strain evidence="2">Duluth1</strain>
        <tissue evidence="2">Whole animal</tissue>
    </source>
</reference>
<accession>A0A9D4E4X4</accession>
<keyword evidence="3" id="KW-1185">Reference proteome</keyword>
<reference evidence="2" key="1">
    <citation type="journal article" date="2019" name="bioRxiv">
        <title>The Genome of the Zebra Mussel, Dreissena polymorpha: A Resource for Invasive Species Research.</title>
        <authorList>
            <person name="McCartney M.A."/>
            <person name="Auch B."/>
            <person name="Kono T."/>
            <person name="Mallez S."/>
            <person name="Zhang Y."/>
            <person name="Obille A."/>
            <person name="Becker A."/>
            <person name="Abrahante J.E."/>
            <person name="Garbe J."/>
            <person name="Badalamenti J.P."/>
            <person name="Herman A."/>
            <person name="Mangelson H."/>
            <person name="Liachko I."/>
            <person name="Sullivan S."/>
            <person name="Sone E.D."/>
            <person name="Koren S."/>
            <person name="Silverstein K.A.T."/>
            <person name="Beckman K.B."/>
            <person name="Gohl D.M."/>
        </authorList>
    </citation>
    <scope>NUCLEOTIDE SEQUENCE</scope>
    <source>
        <strain evidence="2">Duluth1</strain>
        <tissue evidence="2">Whole animal</tissue>
    </source>
</reference>